<evidence type="ECO:0000256" key="2">
    <source>
        <dbReference type="SAM" id="MobiDB-lite"/>
    </source>
</evidence>
<dbReference type="Proteomes" id="UP000321947">
    <property type="component" value="Unassembled WGS sequence"/>
</dbReference>
<name>A0A5D3C6J5_CUCMM</name>
<proteinExistence type="predicted"/>
<comment type="caution">
    <text evidence="3">The sequence shown here is derived from an EMBL/GenBank/DDBJ whole genome shotgun (WGS) entry which is preliminary data.</text>
</comment>
<feature type="region of interest" description="Disordered" evidence="2">
    <location>
        <begin position="65"/>
        <end position="87"/>
    </location>
</feature>
<gene>
    <name evidence="3" type="ORF">E5676_scaffold13G00800</name>
</gene>
<evidence type="ECO:0000313" key="3">
    <source>
        <dbReference type="EMBL" id="TYK06778.1"/>
    </source>
</evidence>
<evidence type="ECO:0000256" key="1">
    <source>
        <dbReference type="SAM" id="Coils"/>
    </source>
</evidence>
<feature type="coiled-coil region" evidence="1">
    <location>
        <begin position="91"/>
        <end position="118"/>
    </location>
</feature>
<organism evidence="3 4">
    <name type="scientific">Cucumis melo var. makuwa</name>
    <name type="common">Oriental melon</name>
    <dbReference type="NCBI Taxonomy" id="1194695"/>
    <lineage>
        <taxon>Eukaryota</taxon>
        <taxon>Viridiplantae</taxon>
        <taxon>Streptophyta</taxon>
        <taxon>Embryophyta</taxon>
        <taxon>Tracheophyta</taxon>
        <taxon>Spermatophyta</taxon>
        <taxon>Magnoliopsida</taxon>
        <taxon>eudicotyledons</taxon>
        <taxon>Gunneridae</taxon>
        <taxon>Pentapetalae</taxon>
        <taxon>rosids</taxon>
        <taxon>fabids</taxon>
        <taxon>Cucurbitales</taxon>
        <taxon>Cucurbitaceae</taxon>
        <taxon>Benincaseae</taxon>
        <taxon>Cucumis</taxon>
    </lineage>
</organism>
<keyword evidence="1" id="KW-0175">Coiled coil</keyword>
<accession>A0A5D3C6J5</accession>
<feature type="compositionally biased region" description="Polar residues" evidence="2">
    <location>
        <begin position="71"/>
        <end position="86"/>
    </location>
</feature>
<sequence>MKKFREEIKGKSKKIYRIKSPITNPDAQIEKKTKGSGLKIQPINEVKEPNSFSLTVDLGPLSPFSDEFLSSPDQLSISQSPTSPTHSDLIKDSIEQLLASENEEKSVKEKEEEKSEEEIFKEKLIEWLKTNNLKLAPVDWDTNMNPTSNVYMGRSPAGNFEKGNSMFK</sequence>
<evidence type="ECO:0000313" key="4">
    <source>
        <dbReference type="Proteomes" id="UP000321947"/>
    </source>
</evidence>
<reference evidence="3 4" key="1">
    <citation type="submission" date="2019-08" db="EMBL/GenBank/DDBJ databases">
        <title>Draft genome sequences of two oriental melons (Cucumis melo L. var makuwa).</title>
        <authorList>
            <person name="Kwon S.-Y."/>
        </authorList>
    </citation>
    <scope>NUCLEOTIDE SEQUENCE [LARGE SCALE GENOMIC DNA]</scope>
    <source>
        <strain evidence="4">cv. Chang Bougi</strain>
        <tissue evidence="3">Leaf</tissue>
    </source>
</reference>
<protein>
    <submittedName>
        <fullName evidence="3">Uncharacterized protein</fullName>
    </submittedName>
</protein>
<dbReference type="AlphaFoldDB" id="A0A5D3C6J5"/>
<dbReference type="EMBL" id="SSTD01013385">
    <property type="protein sequence ID" value="TYK06778.1"/>
    <property type="molecule type" value="Genomic_DNA"/>
</dbReference>